<name>A0A2N3LV75_9HYPH</name>
<dbReference type="EMBL" id="PJNW01000012">
    <property type="protein sequence ID" value="PKR88394.1"/>
    <property type="molecule type" value="Genomic_DNA"/>
</dbReference>
<organism evidence="1 2">
    <name type="scientific">Pleomorphomonas diazotrophica</name>
    <dbReference type="NCBI Taxonomy" id="1166257"/>
    <lineage>
        <taxon>Bacteria</taxon>
        <taxon>Pseudomonadati</taxon>
        <taxon>Pseudomonadota</taxon>
        <taxon>Alphaproteobacteria</taxon>
        <taxon>Hyphomicrobiales</taxon>
        <taxon>Pleomorphomonadaceae</taxon>
        <taxon>Pleomorphomonas</taxon>
    </lineage>
</organism>
<gene>
    <name evidence="1" type="ORF">CXZ10_15360</name>
</gene>
<dbReference type="SUPFAM" id="SSF50118">
    <property type="entry name" value="Cell growth inhibitor/plasmid maintenance toxic component"/>
    <property type="match status" value="1"/>
</dbReference>
<dbReference type="Proteomes" id="UP000233491">
    <property type="component" value="Unassembled WGS sequence"/>
</dbReference>
<evidence type="ECO:0000313" key="2">
    <source>
        <dbReference type="Proteomes" id="UP000233491"/>
    </source>
</evidence>
<dbReference type="AlphaFoldDB" id="A0A2N3LV75"/>
<dbReference type="OrthoDB" id="9813449at2"/>
<dbReference type="InterPro" id="IPR011067">
    <property type="entry name" value="Plasmid_toxin/cell-grow_inhib"/>
</dbReference>
<comment type="caution">
    <text evidence="1">The sequence shown here is derived from an EMBL/GenBank/DDBJ whole genome shotgun (WGS) entry which is preliminary data.</text>
</comment>
<dbReference type="GO" id="GO:0003677">
    <property type="term" value="F:DNA binding"/>
    <property type="evidence" value="ECO:0007669"/>
    <property type="project" value="InterPro"/>
</dbReference>
<sequence>MVTFEQGDVVRVPFPYTDRPVRQHRPALVVSNGGIGEEGKLLWVAMITSAENRPWPGDVEIGAAYQDVGLPAPSVIRPVKIATIEASSAEKLGHMTAPIMSQVAEEIRKHLEQ</sequence>
<dbReference type="Pfam" id="PF02452">
    <property type="entry name" value="PemK_toxin"/>
    <property type="match status" value="1"/>
</dbReference>
<evidence type="ECO:0000313" key="1">
    <source>
        <dbReference type="EMBL" id="PKR88394.1"/>
    </source>
</evidence>
<accession>A0A2N3LV75</accession>
<protein>
    <submittedName>
        <fullName evidence="1">Growth inhibitor PemK</fullName>
    </submittedName>
</protein>
<dbReference type="Gene3D" id="2.30.30.110">
    <property type="match status" value="1"/>
</dbReference>
<proteinExistence type="predicted"/>
<reference evidence="1 2" key="1">
    <citation type="submission" date="2017-12" db="EMBL/GenBank/DDBJ databases">
        <title>Anaerobic carbon monoxide metabolism by Pleomorphomonas carboxyditropha sp. nov., a new mesophilic hydrogenogenic carboxidotroph.</title>
        <authorList>
            <person name="Esquivel-Elizondo S."/>
            <person name="Krajmalnik-Brown R."/>
        </authorList>
    </citation>
    <scope>NUCLEOTIDE SEQUENCE [LARGE SCALE GENOMIC DNA]</scope>
    <source>
        <strain evidence="1 2">R5-392</strain>
    </source>
</reference>
<dbReference type="InterPro" id="IPR003477">
    <property type="entry name" value="PemK-like"/>
</dbReference>
<keyword evidence="2" id="KW-1185">Reference proteome</keyword>